<dbReference type="Gene3D" id="3.20.20.70">
    <property type="entry name" value="Aldolase class I"/>
    <property type="match status" value="1"/>
</dbReference>
<dbReference type="Pfam" id="PF19200">
    <property type="entry name" value="MupG_N"/>
    <property type="match status" value="1"/>
</dbReference>
<evidence type="ECO:0000259" key="2">
    <source>
        <dbReference type="Pfam" id="PF19200"/>
    </source>
</evidence>
<proteinExistence type="predicted"/>
<dbReference type="OrthoDB" id="5809921at2"/>
<accession>R4U6S7</accession>
<dbReference type="Pfam" id="PF05913">
    <property type="entry name" value="MupG_C"/>
    <property type="match status" value="1"/>
</dbReference>
<name>R4U6S7_9MOLU</name>
<dbReference type="STRING" id="1276229.SSYRP_v1c07380"/>
<dbReference type="eggNOG" id="COG3589">
    <property type="taxonomic scope" value="Bacteria"/>
</dbReference>
<gene>
    <name evidence="3" type="ORF">SSYRP_v1c07380</name>
</gene>
<dbReference type="RefSeq" id="WP_016340971.1">
    <property type="nucleotide sequence ID" value="NC_021284.1"/>
</dbReference>
<evidence type="ECO:0000259" key="1">
    <source>
        <dbReference type="Pfam" id="PF05913"/>
    </source>
</evidence>
<organism evidence="3 4">
    <name type="scientific">Spiroplasma syrphidicola EA-1</name>
    <dbReference type="NCBI Taxonomy" id="1276229"/>
    <lineage>
        <taxon>Bacteria</taxon>
        <taxon>Bacillati</taxon>
        <taxon>Mycoplasmatota</taxon>
        <taxon>Mollicutes</taxon>
        <taxon>Entomoplasmatales</taxon>
        <taxon>Spiroplasmataceae</taxon>
        <taxon>Spiroplasma</taxon>
    </lineage>
</organism>
<dbReference type="SUPFAM" id="SSF51445">
    <property type="entry name" value="(Trans)glycosidases"/>
    <property type="match status" value="1"/>
</dbReference>
<dbReference type="HOGENOM" id="CLU_065324_0_0_14"/>
<dbReference type="PATRIC" id="fig|1276229.3.peg.733"/>
<sequence>MLGVSIYTTGEMSLTENQAYLKTAQSAGFNYVFCSGHLVESQNETELATLINYAQQLGMYVCLDISKKYFDQAKIMTWKPDAIRLDFGFSLTEVISIIDTLPFDIQINGSDNSLDDIIEIIKLRGSSRLSVSYNFYPKPYTGMDEGTLIYRNRIIKEYGVKTNAFIASQAHPRKPVFQGLPTVEKMRFLEPYVQLQWYKKHDIDTCIIGDLNVSEEELKFLTKINKSDNITIKLDYANLPKAIIAKLQNQRYHLREDSNSYVLRFLESRGLGQNNSLVVPFQNEISGEVKPYTLLIDNENYHRYNGEIYLTKLPIKIDEKTNYLANLEKEGILIELLKPGQPIAFV</sequence>
<dbReference type="InterPro" id="IPR043894">
    <property type="entry name" value="MupG_C"/>
</dbReference>
<evidence type="ECO:0000313" key="4">
    <source>
        <dbReference type="Proteomes" id="UP000013963"/>
    </source>
</evidence>
<dbReference type="AlphaFoldDB" id="R4U6S7"/>
<feature type="domain" description="6-phospho-N-acetylmuramidase C-terminal" evidence="1">
    <location>
        <begin position="245"/>
        <end position="345"/>
    </location>
</feature>
<dbReference type="PANTHER" id="PTHR38435:SF2">
    <property type="entry name" value="DUF871 DOMAIN-CONTAINING PROTEIN"/>
    <property type="match status" value="1"/>
</dbReference>
<dbReference type="InterPro" id="IPR029000">
    <property type="entry name" value="Cyclophilin-like_dom_sf"/>
</dbReference>
<dbReference type="PANTHER" id="PTHR38435">
    <property type="match status" value="1"/>
</dbReference>
<evidence type="ECO:0000313" key="3">
    <source>
        <dbReference type="EMBL" id="AGM26328.1"/>
    </source>
</evidence>
<dbReference type="InterPro" id="IPR043797">
    <property type="entry name" value="MupG_N"/>
</dbReference>
<evidence type="ECO:0008006" key="5">
    <source>
        <dbReference type="Google" id="ProtNLM"/>
    </source>
</evidence>
<dbReference type="InterPro" id="IPR013785">
    <property type="entry name" value="Aldolase_TIM"/>
</dbReference>
<protein>
    <recommendedName>
        <fullName evidence="5">Outer surface protein</fullName>
    </recommendedName>
</protein>
<feature type="domain" description="6-phospho-N-acetylmuramidase N-terminal" evidence="2">
    <location>
        <begin position="2"/>
        <end position="222"/>
    </location>
</feature>
<dbReference type="InterPro" id="IPR008589">
    <property type="entry name" value="MupG"/>
</dbReference>
<dbReference type="Gene3D" id="2.40.100.10">
    <property type="entry name" value="Cyclophilin-like"/>
    <property type="match status" value="1"/>
</dbReference>
<reference evidence="3 4" key="1">
    <citation type="journal article" date="2013" name="Genome Biol. Evol.">
        <title>Complete genomes of two dipteran-associated spiroplasmas provided insights into the origin, dynamics, and impacts of viral invasion in spiroplasma.</title>
        <authorList>
            <person name="Ku C."/>
            <person name="Lo W.S."/>
            <person name="Chen L.L."/>
            <person name="Kuo C.H."/>
        </authorList>
    </citation>
    <scope>NUCLEOTIDE SEQUENCE [LARGE SCALE GENOMIC DNA]</scope>
    <source>
        <strain evidence="3">EA-1</strain>
    </source>
</reference>
<dbReference type="SUPFAM" id="SSF50891">
    <property type="entry name" value="Cyclophilin-like"/>
    <property type="match status" value="1"/>
</dbReference>
<keyword evidence="4" id="KW-1185">Reference proteome</keyword>
<dbReference type="Proteomes" id="UP000013963">
    <property type="component" value="Chromosome"/>
</dbReference>
<dbReference type="InterPro" id="IPR017853">
    <property type="entry name" value="GH"/>
</dbReference>
<dbReference type="KEGG" id="ssyr:SSYRP_v1c07380"/>
<dbReference type="EMBL" id="CP005078">
    <property type="protein sequence ID" value="AGM26328.1"/>
    <property type="molecule type" value="Genomic_DNA"/>
</dbReference>